<dbReference type="Proteomes" id="UP001055811">
    <property type="component" value="Linkage Group LG02"/>
</dbReference>
<comment type="caution">
    <text evidence="1">The sequence shown here is derived from an EMBL/GenBank/DDBJ whole genome shotgun (WGS) entry which is preliminary data.</text>
</comment>
<gene>
    <name evidence="1" type="ORF">L2E82_11146</name>
</gene>
<keyword evidence="2" id="KW-1185">Reference proteome</keyword>
<reference evidence="2" key="1">
    <citation type="journal article" date="2022" name="Mol. Ecol. Resour.">
        <title>The genomes of chicory, endive, great burdock and yacon provide insights into Asteraceae palaeo-polyploidization history and plant inulin production.</title>
        <authorList>
            <person name="Fan W."/>
            <person name="Wang S."/>
            <person name="Wang H."/>
            <person name="Wang A."/>
            <person name="Jiang F."/>
            <person name="Liu H."/>
            <person name="Zhao H."/>
            <person name="Xu D."/>
            <person name="Zhang Y."/>
        </authorList>
    </citation>
    <scope>NUCLEOTIDE SEQUENCE [LARGE SCALE GENOMIC DNA]</scope>
    <source>
        <strain evidence="2">cv. Punajuju</strain>
    </source>
</reference>
<dbReference type="EMBL" id="CM042010">
    <property type="protein sequence ID" value="KAI3781144.1"/>
    <property type="molecule type" value="Genomic_DNA"/>
</dbReference>
<evidence type="ECO:0000313" key="1">
    <source>
        <dbReference type="EMBL" id="KAI3781144.1"/>
    </source>
</evidence>
<proteinExistence type="predicted"/>
<protein>
    <submittedName>
        <fullName evidence="1">Uncharacterized protein</fullName>
    </submittedName>
</protein>
<organism evidence="1 2">
    <name type="scientific">Cichorium intybus</name>
    <name type="common">Chicory</name>
    <dbReference type="NCBI Taxonomy" id="13427"/>
    <lineage>
        <taxon>Eukaryota</taxon>
        <taxon>Viridiplantae</taxon>
        <taxon>Streptophyta</taxon>
        <taxon>Embryophyta</taxon>
        <taxon>Tracheophyta</taxon>
        <taxon>Spermatophyta</taxon>
        <taxon>Magnoliopsida</taxon>
        <taxon>eudicotyledons</taxon>
        <taxon>Gunneridae</taxon>
        <taxon>Pentapetalae</taxon>
        <taxon>asterids</taxon>
        <taxon>campanulids</taxon>
        <taxon>Asterales</taxon>
        <taxon>Asteraceae</taxon>
        <taxon>Cichorioideae</taxon>
        <taxon>Cichorieae</taxon>
        <taxon>Cichoriinae</taxon>
        <taxon>Cichorium</taxon>
    </lineage>
</organism>
<evidence type="ECO:0000313" key="2">
    <source>
        <dbReference type="Proteomes" id="UP001055811"/>
    </source>
</evidence>
<accession>A0ACB9GCI2</accession>
<reference evidence="1 2" key="2">
    <citation type="journal article" date="2022" name="Mol. Ecol. Resour.">
        <title>The genomes of chicory, endive, great burdock and yacon provide insights into Asteraceae paleo-polyploidization history and plant inulin production.</title>
        <authorList>
            <person name="Fan W."/>
            <person name="Wang S."/>
            <person name="Wang H."/>
            <person name="Wang A."/>
            <person name="Jiang F."/>
            <person name="Liu H."/>
            <person name="Zhao H."/>
            <person name="Xu D."/>
            <person name="Zhang Y."/>
        </authorList>
    </citation>
    <scope>NUCLEOTIDE SEQUENCE [LARGE SCALE GENOMIC DNA]</scope>
    <source>
        <strain evidence="2">cv. Punajuju</strain>
        <tissue evidence="1">Leaves</tissue>
    </source>
</reference>
<sequence>MESSLKFFDHTIISVRDSYGSGKPLTGYHVVIYHNIVIFFFKSIMHVYLLQYVSPKNLNILIVPTNFNL</sequence>
<name>A0ACB9GCI2_CICIN</name>